<evidence type="ECO:0000256" key="13">
    <source>
        <dbReference type="ARBA" id="ARBA00022786"/>
    </source>
</evidence>
<evidence type="ECO:0000256" key="8">
    <source>
        <dbReference type="ARBA" id="ARBA00022490"/>
    </source>
</evidence>
<evidence type="ECO:0000256" key="6">
    <source>
        <dbReference type="ARBA" id="ARBA00012483"/>
    </source>
</evidence>
<protein>
    <recommendedName>
        <fullName evidence="7">E3 ubiquitin-protein ligase listerin</fullName>
        <ecNumber evidence="6">2.3.2.27</ecNumber>
    </recommendedName>
</protein>
<evidence type="ECO:0000256" key="4">
    <source>
        <dbReference type="ARBA" id="ARBA00004906"/>
    </source>
</evidence>
<feature type="region of interest" description="Disordered" evidence="17">
    <location>
        <begin position="1788"/>
        <end position="1813"/>
    </location>
</feature>
<feature type="domain" description="CCT" evidence="18">
    <location>
        <begin position="2078"/>
        <end position="2120"/>
    </location>
</feature>
<comment type="pathway">
    <text evidence="4">Protein modification; protein ubiquitination.</text>
</comment>
<evidence type="ECO:0000313" key="19">
    <source>
        <dbReference type="EMBL" id="EFJ37747.1"/>
    </source>
</evidence>
<dbReference type="InterPro" id="IPR010402">
    <property type="entry name" value="CCT_domain"/>
</dbReference>
<dbReference type="InterPro" id="IPR011989">
    <property type="entry name" value="ARM-like"/>
</dbReference>
<dbReference type="PANTHER" id="PTHR12389">
    <property type="entry name" value="ZINC FINGER PROTEIN 294"/>
    <property type="match status" value="1"/>
</dbReference>
<dbReference type="KEGG" id="smo:SELMODRAFT_437336"/>
<evidence type="ECO:0000256" key="9">
    <source>
        <dbReference type="ARBA" id="ARBA00022679"/>
    </source>
</evidence>
<evidence type="ECO:0000256" key="7">
    <source>
        <dbReference type="ARBA" id="ARBA00017157"/>
    </source>
</evidence>
<dbReference type="InParanoid" id="D8QQ86"/>
<evidence type="ECO:0000256" key="1">
    <source>
        <dbReference type="ARBA" id="ARBA00000900"/>
    </source>
</evidence>
<feature type="compositionally biased region" description="Basic and acidic residues" evidence="17">
    <location>
        <begin position="1"/>
        <end position="10"/>
    </location>
</feature>
<dbReference type="InterPro" id="IPR039804">
    <property type="entry name" value="RING-CH-C4HC3_LTN1"/>
</dbReference>
<dbReference type="SUPFAM" id="SSF57850">
    <property type="entry name" value="RING/U-box"/>
    <property type="match status" value="1"/>
</dbReference>
<evidence type="ECO:0000256" key="16">
    <source>
        <dbReference type="PROSITE-ProRule" id="PRU00357"/>
    </source>
</evidence>
<evidence type="ECO:0000313" key="20">
    <source>
        <dbReference type="Proteomes" id="UP000001514"/>
    </source>
</evidence>
<dbReference type="InterPro" id="IPR054478">
    <property type="entry name" value="LTN1_UBC"/>
</dbReference>
<name>D8QQ86_SELML</name>
<dbReference type="Gramene" id="EFJ37747">
    <property type="protein sequence ID" value="EFJ37747"/>
    <property type="gene ID" value="SELMODRAFT_437336"/>
</dbReference>
<comment type="similarity">
    <text evidence="5">Belongs to the LTN1 family.</text>
</comment>
<dbReference type="GO" id="GO:1990116">
    <property type="term" value="P:ribosome-associated ubiquitin-dependent protein catabolic process"/>
    <property type="evidence" value="ECO:0000318"/>
    <property type="project" value="GO_Central"/>
</dbReference>
<dbReference type="GO" id="GO:0016567">
    <property type="term" value="P:protein ubiquitination"/>
    <property type="evidence" value="ECO:0007669"/>
    <property type="project" value="UniProtKB-UniPathway"/>
</dbReference>
<dbReference type="HOGENOM" id="CLU_002223_0_0_1"/>
<dbReference type="GO" id="GO:0072344">
    <property type="term" value="P:rescue of stalled ribosome"/>
    <property type="evidence" value="ECO:0000318"/>
    <property type="project" value="GO_Central"/>
</dbReference>
<dbReference type="EMBL" id="GL377565">
    <property type="protein sequence ID" value="EFJ37747.1"/>
    <property type="molecule type" value="Genomic_DNA"/>
</dbReference>
<reference evidence="19 20" key="1">
    <citation type="journal article" date="2011" name="Science">
        <title>The Selaginella genome identifies genetic changes associated with the evolution of vascular plants.</title>
        <authorList>
            <person name="Banks J.A."/>
            <person name="Nishiyama T."/>
            <person name="Hasebe M."/>
            <person name="Bowman J.L."/>
            <person name="Gribskov M."/>
            <person name="dePamphilis C."/>
            <person name="Albert V.A."/>
            <person name="Aono N."/>
            <person name="Aoyama T."/>
            <person name="Ambrose B.A."/>
            <person name="Ashton N.W."/>
            <person name="Axtell M.J."/>
            <person name="Barker E."/>
            <person name="Barker M.S."/>
            <person name="Bennetzen J.L."/>
            <person name="Bonawitz N.D."/>
            <person name="Chapple C."/>
            <person name="Cheng C."/>
            <person name="Correa L.G."/>
            <person name="Dacre M."/>
            <person name="DeBarry J."/>
            <person name="Dreyer I."/>
            <person name="Elias M."/>
            <person name="Engstrom E.M."/>
            <person name="Estelle M."/>
            <person name="Feng L."/>
            <person name="Finet C."/>
            <person name="Floyd S.K."/>
            <person name="Frommer W.B."/>
            <person name="Fujita T."/>
            <person name="Gramzow L."/>
            <person name="Gutensohn M."/>
            <person name="Harholt J."/>
            <person name="Hattori M."/>
            <person name="Heyl A."/>
            <person name="Hirai T."/>
            <person name="Hiwatashi Y."/>
            <person name="Ishikawa M."/>
            <person name="Iwata M."/>
            <person name="Karol K.G."/>
            <person name="Koehler B."/>
            <person name="Kolukisaoglu U."/>
            <person name="Kubo M."/>
            <person name="Kurata T."/>
            <person name="Lalonde S."/>
            <person name="Li K."/>
            <person name="Li Y."/>
            <person name="Litt A."/>
            <person name="Lyons E."/>
            <person name="Manning G."/>
            <person name="Maruyama T."/>
            <person name="Michael T.P."/>
            <person name="Mikami K."/>
            <person name="Miyazaki S."/>
            <person name="Morinaga S."/>
            <person name="Murata T."/>
            <person name="Mueller-Roeber B."/>
            <person name="Nelson D.R."/>
            <person name="Obara M."/>
            <person name="Oguri Y."/>
            <person name="Olmstead R.G."/>
            <person name="Onodera N."/>
            <person name="Petersen B.L."/>
            <person name="Pils B."/>
            <person name="Prigge M."/>
            <person name="Rensing S.A."/>
            <person name="Riano-Pachon D.M."/>
            <person name="Roberts A.W."/>
            <person name="Sato Y."/>
            <person name="Scheller H.V."/>
            <person name="Schulz B."/>
            <person name="Schulz C."/>
            <person name="Shakirov E.V."/>
            <person name="Shibagaki N."/>
            <person name="Shinohara N."/>
            <person name="Shippen D.E."/>
            <person name="Soerensen I."/>
            <person name="Sotooka R."/>
            <person name="Sugimoto N."/>
            <person name="Sugita M."/>
            <person name="Sumikawa N."/>
            <person name="Tanurdzic M."/>
            <person name="Theissen G."/>
            <person name="Ulvskov P."/>
            <person name="Wakazuki S."/>
            <person name="Weng J.K."/>
            <person name="Willats W.W."/>
            <person name="Wipf D."/>
            <person name="Wolf P.G."/>
            <person name="Yang L."/>
            <person name="Zimmer A.D."/>
            <person name="Zhu Q."/>
            <person name="Mitros T."/>
            <person name="Hellsten U."/>
            <person name="Loque D."/>
            <person name="Otillar R."/>
            <person name="Salamov A."/>
            <person name="Schmutz J."/>
            <person name="Shapiro H."/>
            <person name="Lindquist E."/>
            <person name="Lucas S."/>
            <person name="Rokhsar D."/>
            <person name="Grigoriev I.V."/>
        </authorList>
    </citation>
    <scope>NUCLEOTIDE SEQUENCE [LARGE SCALE GENOMIC DNA]</scope>
</reference>
<dbReference type="InterPro" id="IPR054477">
    <property type="entry name" value="LTN1_E3_ligase_6th"/>
</dbReference>
<dbReference type="PANTHER" id="PTHR12389:SF0">
    <property type="entry name" value="E3 UBIQUITIN-PROTEIN LIGASE LISTERIN"/>
    <property type="match status" value="1"/>
</dbReference>
<evidence type="ECO:0000256" key="5">
    <source>
        <dbReference type="ARBA" id="ARBA00007997"/>
    </source>
</evidence>
<dbReference type="GO" id="GO:0043023">
    <property type="term" value="F:ribosomal large subunit binding"/>
    <property type="evidence" value="ECO:0000318"/>
    <property type="project" value="GO_Central"/>
</dbReference>
<dbReference type="GO" id="GO:0061630">
    <property type="term" value="F:ubiquitin protein ligase activity"/>
    <property type="evidence" value="ECO:0000318"/>
    <property type="project" value="GO_Central"/>
</dbReference>
<keyword evidence="15 16" id="KW-0539">Nucleus</keyword>
<evidence type="ECO:0000256" key="12">
    <source>
        <dbReference type="ARBA" id="ARBA00022771"/>
    </source>
</evidence>
<keyword evidence="13" id="KW-0833">Ubl conjugation pathway</keyword>
<dbReference type="InterPro" id="IPR039795">
    <property type="entry name" value="LTN1/Rkr1"/>
</dbReference>
<dbReference type="GO" id="GO:0008270">
    <property type="term" value="F:zinc ion binding"/>
    <property type="evidence" value="ECO:0007669"/>
    <property type="project" value="UniProtKB-KW"/>
</dbReference>
<dbReference type="Pfam" id="PF22958">
    <property type="entry name" value="Ltn1_1st"/>
    <property type="match status" value="1"/>
</dbReference>
<sequence>MGRTKGDGARGKGRPSSSSLAAALSQGNASAGFGGYVGSARIDAGPSEETYASIDGETAANLRRLSKKDPITKIKALAVLTAFFQERPAAEVLPVLPSWVFEYKKLVFDNSRQTREATHKAMTSLATTVGRSLAPHLRSLMGAWWMSHFDPFFEVSDAAKQALQAAFPGQKKRLEALTFCATDILVYIDDNLKLTPQTISDKSTPAEESAEKYERVISSTLLSLSALLTILFTSVESETGEERATTNEMLVTASAKLFRDHKMFQGLAKSGKSRTRSAVYQAIQVYIQHVPHVLPNDNMEVAAKFILGTFQEKDPGCHQAMWDLILVFTQRFPQTWESSSIRKIVQQRFWAFLRHGCYGSQQVSYPCLLPLLSLIPPAALSPPKGYFVDFFTNLWKGCEEASWTFDQGMLLLNSTKECFMWLLSHEKRFLGAEDSSLQPFFTESVLFGILWKSYVRTDVQRTSSLLLSDKFVEEIGKCIVDIVGALDNNSLSAFWDCLREECSALFLANNSQVNDRVLRFFLIFNSFSDLDKRSQIFNKVVKPFVADGFGFIKNSEKTEAVNLFTGLVGTYGLHVFDLLASQNWKGRDNTELTSSAVEDVFSSKHLQYLFRNELLPWSVSGEFNKLKVYVLLTFLEDEMFFREWDYVLTYFSDVQDTSRISILASLIKTLQSRCGLQNEAYKLERWKSPKIDEAVLGAMSNFQASAFELIRTTLEGVLCEGCYFTILSKGTVVRVMEEFLRSMVLAVYKSKNEAAILLAVSVSPSSIEEADASAETLQRAKASIDTLLACWPSLRYVDGINELVIGALGIIFCLYWTYVQPVLKADDEDDDNEESLTTTTSYTDDAPEQHNLTQSLLQARKDILSSCAEFSGRRSLYEKLMSGVRKTLLEDQPEEFYNTAAYWVLDTLHLTCRNSEDRQGALDCLLASADYWPFWSTGARNHLLEAKKHHSISATVLEVTRSLGPETVFLGEDISFRPWLIVELLCTSDLHGQPFVFNFLHACARSEGGSRHRLLLDNVLDTLFAGAAEGDPYLRALLGVLRALIGHHGPFGRQESEMLFAKYLSGSSSSFLPHVLEAMMPSLIKRKSDGTLFPSEMESKICDWLKFALEVPNFTDNMQWMQVAVACFPLDSTGGVTALLSAGKADISEQQRNLLLSLFRKQSGIIVDLSAEEASNLSVQVMLARLIAPAVAYCWQNFGLEDWTFVLGQLRKWIEDAVVHSEEYTEAVAAMMSDDGECKVVKEDNDMPEKLLGTAVTILSLTQSLKSFEKAAGSRSLESLEEAQWSKFETRAVDNVFRVFLATGLAEALASANDGLRPVISLQRSRCSYLWDRVAELLLTAPVRVRETAVRAADLWGLGTGGISALYALLFSPHPLPSLQWVAYKFLSTEPLQHQAVTWKPVVSSSTSAEDDPSDSDLQVDTSFDFIRPELLTILDTPASKLCGGDTSSLGHYFLAWSLFLTHLQVLGTSSQARDRLLQYVKDSDTPSSVLDCLFRHIPTKRNVKKEDLQLSPVVEAVKRSAGTASVSFAVEGLLWGGGNTNDFAVIAGAIYGLILRVLPACVQTWFAGLREKGAVAAIEAFTADYCSPRLLAEEFNQVQAAAIAEENFIFKANRSLREVTVIYKKEEAAMDMTIKLPSCYPLKAVEVDCGKRLGISETRMRKWILSMASFLRNQNGSLSEAVLIWKKNVDREFDGVEECPICYSIIHTSNHSLPRLACKTCRHKFHGACLYKWFSSSHNQLSLLDNIEDPKNSKTQYNLRRKKCIWAKMWEALSCCPEELLESSASNVAPTTSEIRGGGGGGGSLVEESSDGHEQEIFDFSGENIKDQTSLSHYLHILVKDDDNTSQSPPIQPDLALEGSSFQTATTTITTTNATDNLDCISTSIQEFKDHGSSSSSSGLLEDLAGVTTISIPSAPLPPPPSHDAPSCDHDHDQIVIMPSSYEPGGEPGGEENDPITEFMREFPPIMMEHSSVIHHNFPSPLSFHHNALPPPHPAIPFLHRHPHPWNHQLYRSLSTGNLPASPHFPLGFLSSPISRTVSSIPAATSATAATAAAAASSPGTPDDPAMKVGRYSPEERKVRIDRYRQKRSERNYIKKIKYACRKTLADSRPRIRGRFAKNQDAGLPQMKRKLDDDDDDECDILMGDEEDYFLEKDVGSNKFSVEELEA</sequence>
<evidence type="ECO:0000256" key="17">
    <source>
        <dbReference type="SAM" id="MobiDB-lite"/>
    </source>
</evidence>
<dbReference type="InterPro" id="IPR016024">
    <property type="entry name" value="ARM-type_fold"/>
</dbReference>
<dbReference type="CDD" id="cd16491">
    <property type="entry name" value="RING-CH-C4HC3_LTN1"/>
    <property type="match status" value="1"/>
</dbReference>
<dbReference type="SUPFAM" id="SSF48371">
    <property type="entry name" value="ARM repeat"/>
    <property type="match status" value="1"/>
</dbReference>
<dbReference type="Gene3D" id="1.25.10.10">
    <property type="entry name" value="Leucine-rich Repeat Variant"/>
    <property type="match status" value="1"/>
</dbReference>
<evidence type="ECO:0000256" key="15">
    <source>
        <dbReference type="ARBA" id="ARBA00023242"/>
    </source>
</evidence>
<dbReference type="FunCoup" id="D8QQ86">
    <property type="interactions" value="5038"/>
</dbReference>
<feature type="region of interest" description="Disordered" evidence="17">
    <location>
        <begin position="1"/>
        <end position="23"/>
    </location>
</feature>
<evidence type="ECO:0000259" key="18">
    <source>
        <dbReference type="PROSITE" id="PS51017"/>
    </source>
</evidence>
<proteinExistence type="inferred from homology"/>
<comment type="subcellular location">
    <subcellularLocation>
        <location evidence="3">Cytoplasm</location>
        <location evidence="3">Cytosol</location>
    </subcellularLocation>
    <subcellularLocation>
        <location evidence="2 16">Nucleus</location>
    </subcellularLocation>
</comment>
<feature type="region of interest" description="Disordered" evidence="17">
    <location>
        <begin position="827"/>
        <end position="847"/>
    </location>
</feature>
<dbReference type="Pfam" id="PF23009">
    <property type="entry name" value="UBC_like"/>
    <property type="match status" value="1"/>
</dbReference>
<dbReference type="Pfam" id="PF22999">
    <property type="entry name" value="LTN1_E3_ligase_6th"/>
    <property type="match status" value="1"/>
</dbReference>
<dbReference type="STRING" id="88036.D8QQ86"/>
<keyword evidence="9" id="KW-0808">Transferase</keyword>
<evidence type="ECO:0000256" key="10">
    <source>
        <dbReference type="ARBA" id="ARBA00022723"/>
    </source>
</evidence>
<dbReference type="InterPro" id="IPR013083">
    <property type="entry name" value="Znf_RING/FYVE/PHD"/>
</dbReference>
<keyword evidence="20" id="KW-1185">Reference proteome</keyword>
<dbReference type="UniPathway" id="UPA00143"/>
<comment type="catalytic activity">
    <reaction evidence="1">
        <text>S-ubiquitinyl-[E2 ubiquitin-conjugating enzyme]-L-cysteine + [acceptor protein]-L-lysine = [E2 ubiquitin-conjugating enzyme]-L-cysteine + N(6)-ubiquitinyl-[acceptor protein]-L-lysine.</text>
        <dbReference type="EC" id="2.3.2.27"/>
    </reaction>
</comment>
<keyword evidence="14" id="KW-0862">Zinc</keyword>
<organism evidence="20">
    <name type="scientific">Selaginella moellendorffii</name>
    <name type="common">Spikemoss</name>
    <dbReference type="NCBI Taxonomy" id="88036"/>
    <lineage>
        <taxon>Eukaryota</taxon>
        <taxon>Viridiplantae</taxon>
        <taxon>Streptophyta</taxon>
        <taxon>Embryophyta</taxon>
        <taxon>Tracheophyta</taxon>
        <taxon>Lycopodiopsida</taxon>
        <taxon>Selaginellales</taxon>
        <taxon>Selaginellaceae</taxon>
        <taxon>Selaginella</taxon>
    </lineage>
</organism>
<keyword evidence="10" id="KW-0479">Metal-binding</keyword>
<evidence type="ECO:0000256" key="11">
    <source>
        <dbReference type="ARBA" id="ARBA00022737"/>
    </source>
</evidence>
<dbReference type="FunFam" id="3.30.40.10:FF:000038">
    <property type="entry name" value="E3 ubiquitin-protein ligase listerin"/>
    <property type="match status" value="1"/>
</dbReference>
<keyword evidence="11" id="KW-0677">Repeat</keyword>
<dbReference type="Gene3D" id="3.30.40.10">
    <property type="entry name" value="Zinc/RING finger domain, C3HC4 (zinc finger)"/>
    <property type="match status" value="1"/>
</dbReference>
<dbReference type="eggNOG" id="KOG0803">
    <property type="taxonomic scope" value="Eukaryota"/>
</dbReference>
<evidence type="ECO:0000256" key="14">
    <source>
        <dbReference type="ARBA" id="ARBA00022833"/>
    </source>
</evidence>
<keyword evidence="8" id="KW-0963">Cytoplasm</keyword>
<gene>
    <name evidence="19" type="ORF">SELMODRAFT_437336</name>
</gene>
<dbReference type="GO" id="GO:0005634">
    <property type="term" value="C:nucleus"/>
    <property type="evidence" value="ECO:0007669"/>
    <property type="project" value="UniProtKB-SubCell"/>
</dbReference>
<accession>D8QQ86</accession>
<evidence type="ECO:0000256" key="3">
    <source>
        <dbReference type="ARBA" id="ARBA00004514"/>
    </source>
</evidence>
<dbReference type="InterPro" id="IPR054476">
    <property type="entry name" value="Ltn1_N"/>
</dbReference>
<dbReference type="EC" id="2.3.2.27" evidence="6"/>
<dbReference type="GO" id="GO:1990112">
    <property type="term" value="C:RQC complex"/>
    <property type="evidence" value="ECO:0000318"/>
    <property type="project" value="GO_Central"/>
</dbReference>
<evidence type="ECO:0000256" key="2">
    <source>
        <dbReference type="ARBA" id="ARBA00004123"/>
    </source>
</evidence>
<dbReference type="Pfam" id="PF06203">
    <property type="entry name" value="CCT"/>
    <property type="match status" value="1"/>
</dbReference>
<keyword evidence="12" id="KW-0863">Zinc-finger</keyword>
<dbReference type="GO" id="GO:0005829">
    <property type="term" value="C:cytosol"/>
    <property type="evidence" value="ECO:0000318"/>
    <property type="project" value="GO_Central"/>
</dbReference>
<dbReference type="Proteomes" id="UP000001514">
    <property type="component" value="Unassembled WGS sequence"/>
</dbReference>
<dbReference type="OMA" id="EAIHTWK"/>
<dbReference type="PROSITE" id="PS51017">
    <property type="entry name" value="CCT"/>
    <property type="match status" value="1"/>
</dbReference>